<dbReference type="AlphaFoldDB" id="A0A0V0YJA8"/>
<dbReference type="STRING" id="6337.A0A0V0YJA8"/>
<evidence type="ECO:0000259" key="15">
    <source>
        <dbReference type="PROSITE" id="PS50134"/>
    </source>
</evidence>
<dbReference type="Proteomes" id="UP000054815">
    <property type="component" value="Unassembled WGS sequence"/>
</dbReference>
<dbReference type="PANTHER" id="PTHR13808:SF1">
    <property type="entry name" value="HISTONE ACETYLTRANSFERASE"/>
    <property type="match status" value="1"/>
</dbReference>
<reference evidence="16 17" key="1">
    <citation type="submission" date="2015-01" db="EMBL/GenBank/DDBJ databases">
        <title>Evolution of Trichinella species and genotypes.</title>
        <authorList>
            <person name="Korhonen P.K."/>
            <person name="Edoardo P."/>
            <person name="Giuseppe L.R."/>
            <person name="Gasser R.B."/>
        </authorList>
    </citation>
    <scope>NUCLEOTIDE SEQUENCE [LARGE SCALE GENOMIC DNA]</scope>
    <source>
        <strain evidence="16">ISS141</strain>
    </source>
</reference>
<protein>
    <recommendedName>
        <fullName evidence="2">histone acetyltransferase</fullName>
        <ecNumber evidence="2">2.3.1.48</ecNumber>
    </recommendedName>
</protein>
<dbReference type="PROSITE" id="PS50134">
    <property type="entry name" value="ZF_TAZ"/>
    <property type="match status" value="1"/>
</dbReference>
<evidence type="ECO:0000256" key="9">
    <source>
        <dbReference type="ARBA" id="ARBA00023159"/>
    </source>
</evidence>
<dbReference type="InterPro" id="IPR000197">
    <property type="entry name" value="Znf_TAZ"/>
</dbReference>
<evidence type="ECO:0000256" key="4">
    <source>
        <dbReference type="ARBA" id="ARBA00022723"/>
    </source>
</evidence>
<evidence type="ECO:0000256" key="12">
    <source>
        <dbReference type="ARBA" id="ARBA00048017"/>
    </source>
</evidence>
<dbReference type="GO" id="GO:0004402">
    <property type="term" value="F:histone acetyltransferase activity"/>
    <property type="evidence" value="ECO:0007669"/>
    <property type="project" value="InterPro"/>
</dbReference>
<keyword evidence="4 13" id="KW-0479">Metal-binding</keyword>
<feature type="region of interest" description="Disordered" evidence="14">
    <location>
        <begin position="158"/>
        <end position="182"/>
    </location>
</feature>
<evidence type="ECO:0000256" key="14">
    <source>
        <dbReference type="SAM" id="MobiDB-lite"/>
    </source>
</evidence>
<evidence type="ECO:0000256" key="8">
    <source>
        <dbReference type="ARBA" id="ARBA00023015"/>
    </source>
</evidence>
<comment type="caution">
    <text evidence="16">The sequence shown here is derived from an EMBL/GenBank/DDBJ whole genome shotgun (WGS) entry which is preliminary data.</text>
</comment>
<gene>
    <name evidence="16" type="primary">cbp-1</name>
    <name evidence="16" type="ORF">T4E_7977</name>
</gene>
<dbReference type="Gene3D" id="1.20.1020.10">
    <property type="entry name" value="TAZ domain"/>
    <property type="match status" value="1"/>
</dbReference>
<dbReference type="GO" id="GO:0008270">
    <property type="term" value="F:zinc ion binding"/>
    <property type="evidence" value="ECO:0007669"/>
    <property type="project" value="UniProtKB-KW"/>
</dbReference>
<evidence type="ECO:0000256" key="1">
    <source>
        <dbReference type="ARBA" id="ARBA00004123"/>
    </source>
</evidence>
<dbReference type="SUPFAM" id="SSF57933">
    <property type="entry name" value="TAZ domain"/>
    <property type="match status" value="1"/>
</dbReference>
<dbReference type="SMART" id="SM00291">
    <property type="entry name" value="ZnF_ZZ"/>
    <property type="match status" value="1"/>
</dbReference>
<evidence type="ECO:0000256" key="2">
    <source>
        <dbReference type="ARBA" id="ARBA00013184"/>
    </source>
</evidence>
<dbReference type="GO" id="GO:0005667">
    <property type="term" value="C:transcription regulator complex"/>
    <property type="evidence" value="ECO:0007669"/>
    <property type="project" value="TreeGrafter"/>
</dbReference>
<dbReference type="EMBL" id="JYDU01000009">
    <property type="protein sequence ID" value="KRY00256.1"/>
    <property type="molecule type" value="Genomic_DNA"/>
</dbReference>
<accession>A0A0V0YJA8</accession>
<proteinExistence type="predicted"/>
<dbReference type="EC" id="2.3.1.48" evidence="2"/>
<dbReference type="GO" id="GO:0045944">
    <property type="term" value="P:positive regulation of transcription by RNA polymerase II"/>
    <property type="evidence" value="ECO:0007669"/>
    <property type="project" value="TreeGrafter"/>
</dbReference>
<dbReference type="Gene3D" id="3.30.60.90">
    <property type="match status" value="1"/>
</dbReference>
<evidence type="ECO:0000256" key="10">
    <source>
        <dbReference type="ARBA" id="ARBA00023163"/>
    </source>
</evidence>
<keyword evidence="7" id="KW-0156">Chromatin regulator</keyword>
<dbReference type="InterPro" id="IPR043145">
    <property type="entry name" value="Znf_ZZ_sf"/>
</dbReference>
<keyword evidence="8" id="KW-0805">Transcription regulation</keyword>
<dbReference type="InterPro" id="IPR013178">
    <property type="entry name" value="Histone_AcTrfase_Rtt109/CBP"/>
</dbReference>
<organism evidence="16 17">
    <name type="scientific">Trichinella pseudospiralis</name>
    <name type="common">Parasitic roundworm</name>
    <dbReference type="NCBI Taxonomy" id="6337"/>
    <lineage>
        <taxon>Eukaryota</taxon>
        <taxon>Metazoa</taxon>
        <taxon>Ecdysozoa</taxon>
        <taxon>Nematoda</taxon>
        <taxon>Enoplea</taxon>
        <taxon>Dorylaimia</taxon>
        <taxon>Trichinellida</taxon>
        <taxon>Trichinellidae</taxon>
        <taxon>Trichinella</taxon>
    </lineage>
</organism>
<comment type="catalytic activity">
    <reaction evidence="12">
        <text>L-lysyl-[protein] + acetyl-CoA = N(6)-acetyl-L-lysyl-[protein] + CoA + H(+)</text>
        <dbReference type="Rhea" id="RHEA:45948"/>
        <dbReference type="Rhea" id="RHEA-COMP:9752"/>
        <dbReference type="Rhea" id="RHEA-COMP:10731"/>
        <dbReference type="ChEBI" id="CHEBI:15378"/>
        <dbReference type="ChEBI" id="CHEBI:29969"/>
        <dbReference type="ChEBI" id="CHEBI:57287"/>
        <dbReference type="ChEBI" id="CHEBI:57288"/>
        <dbReference type="ChEBI" id="CHEBI:61930"/>
        <dbReference type="EC" id="2.3.1.48"/>
    </reaction>
</comment>
<evidence type="ECO:0000256" key="3">
    <source>
        <dbReference type="ARBA" id="ARBA00022679"/>
    </source>
</evidence>
<evidence type="ECO:0000256" key="6">
    <source>
        <dbReference type="ARBA" id="ARBA00022833"/>
    </source>
</evidence>
<dbReference type="InterPro" id="IPR000433">
    <property type="entry name" value="Znf_ZZ"/>
</dbReference>
<dbReference type="Pfam" id="PF02135">
    <property type="entry name" value="zf-TAZ"/>
    <property type="match status" value="1"/>
</dbReference>
<keyword evidence="9" id="KW-0010">Activator</keyword>
<keyword evidence="5 13" id="KW-0863">Zinc-finger</keyword>
<evidence type="ECO:0000256" key="7">
    <source>
        <dbReference type="ARBA" id="ARBA00022853"/>
    </source>
</evidence>
<feature type="compositionally biased region" description="Polar residues" evidence="14">
    <location>
        <begin position="247"/>
        <end position="262"/>
    </location>
</feature>
<keyword evidence="10" id="KW-0804">Transcription</keyword>
<comment type="subcellular location">
    <subcellularLocation>
        <location evidence="1">Nucleus</location>
    </subcellularLocation>
</comment>
<evidence type="ECO:0000256" key="11">
    <source>
        <dbReference type="ARBA" id="ARBA00023242"/>
    </source>
</evidence>
<dbReference type="GO" id="GO:0003713">
    <property type="term" value="F:transcription coactivator activity"/>
    <property type="evidence" value="ECO:0007669"/>
    <property type="project" value="TreeGrafter"/>
</dbReference>
<name>A0A0V0YJA8_TRIPS</name>
<dbReference type="InterPro" id="IPR035898">
    <property type="entry name" value="TAZ_dom_sf"/>
</dbReference>
<feature type="zinc finger region" description="TAZ-type" evidence="13">
    <location>
        <begin position="67"/>
        <end position="148"/>
    </location>
</feature>
<keyword evidence="11" id="KW-0539">Nucleus</keyword>
<dbReference type="SMART" id="SM00551">
    <property type="entry name" value="ZnF_TAZ"/>
    <property type="match status" value="1"/>
</dbReference>
<sequence>MYICNTCKTTHAVWHCTICDLLNNYNKDFDLCQSCYEKSKHEHKMEQMKSINRHVDSNSGEPEAMSTNSRNESIKRCVQSLEHASQCRDANCQRLSCRKLKRVVQHANLCEKRQAGHCPVCKQLVALSCHHARSCVEHNCLVPLCHAIRKKLNDEMNKKMHSQSSSAPNGPMKRDHYQANGNGQGSLTVAASSVISTTVQGRKKVNTVTQRYPEQISGQMTELAINARTVFMMTTWTVEARRRSSFLNQGSSQNDPAASSQSGDGGMINVTKKRK</sequence>
<evidence type="ECO:0000313" key="17">
    <source>
        <dbReference type="Proteomes" id="UP000054815"/>
    </source>
</evidence>
<feature type="region of interest" description="Disordered" evidence="14">
    <location>
        <begin position="247"/>
        <end position="275"/>
    </location>
</feature>
<evidence type="ECO:0000256" key="5">
    <source>
        <dbReference type="ARBA" id="ARBA00022771"/>
    </source>
</evidence>
<dbReference type="GO" id="GO:0031490">
    <property type="term" value="F:chromatin DNA binding"/>
    <property type="evidence" value="ECO:0007669"/>
    <property type="project" value="TreeGrafter"/>
</dbReference>
<evidence type="ECO:0000256" key="13">
    <source>
        <dbReference type="PROSITE-ProRule" id="PRU00203"/>
    </source>
</evidence>
<dbReference type="SUPFAM" id="SSF57850">
    <property type="entry name" value="RING/U-box"/>
    <property type="match status" value="1"/>
</dbReference>
<dbReference type="GO" id="GO:0005634">
    <property type="term" value="C:nucleus"/>
    <property type="evidence" value="ECO:0007669"/>
    <property type="project" value="UniProtKB-SubCell"/>
</dbReference>
<keyword evidence="6 13" id="KW-0862">Zinc</keyword>
<dbReference type="Pfam" id="PF00569">
    <property type="entry name" value="ZZ"/>
    <property type="match status" value="1"/>
</dbReference>
<feature type="domain" description="TAZ-type" evidence="15">
    <location>
        <begin position="67"/>
        <end position="148"/>
    </location>
</feature>
<evidence type="ECO:0000313" key="16">
    <source>
        <dbReference type="EMBL" id="KRY00256.1"/>
    </source>
</evidence>
<dbReference type="GO" id="GO:0000123">
    <property type="term" value="C:histone acetyltransferase complex"/>
    <property type="evidence" value="ECO:0007669"/>
    <property type="project" value="TreeGrafter"/>
</dbReference>
<dbReference type="PANTHER" id="PTHR13808">
    <property type="entry name" value="CBP/P300-RELATED"/>
    <property type="match status" value="1"/>
</dbReference>
<keyword evidence="3" id="KW-0808">Transferase</keyword>